<keyword evidence="13 16" id="KW-0472">Membrane</keyword>
<keyword evidence="12 17" id="KW-0496">Mitochondrion</keyword>
<evidence type="ECO:0000256" key="1">
    <source>
        <dbReference type="ARBA" id="ARBA00004225"/>
    </source>
</evidence>
<evidence type="ECO:0000256" key="12">
    <source>
        <dbReference type="ARBA" id="ARBA00023128"/>
    </source>
</evidence>
<evidence type="ECO:0000256" key="8">
    <source>
        <dbReference type="ARBA" id="ARBA00022967"/>
    </source>
</evidence>
<gene>
    <name evidence="17" type="primary">ND6</name>
</gene>
<protein>
    <recommendedName>
        <fullName evidence="4">NADH-ubiquinone oxidoreductase chain 6</fullName>
        <ecNumber evidence="3">7.1.1.2</ecNumber>
    </recommendedName>
    <alternativeName>
        <fullName evidence="14">NADH dehydrogenase subunit 6</fullName>
    </alternativeName>
</protein>
<name>U3KTP8_9HEXA</name>
<feature type="transmembrane region" description="Helical" evidence="16">
    <location>
        <begin position="130"/>
        <end position="156"/>
    </location>
</feature>
<evidence type="ECO:0000313" key="17">
    <source>
        <dbReference type="EMBL" id="AEV44883.1"/>
    </source>
</evidence>
<evidence type="ECO:0000256" key="7">
    <source>
        <dbReference type="ARBA" id="ARBA00022692"/>
    </source>
</evidence>
<evidence type="ECO:0000256" key="15">
    <source>
        <dbReference type="ARBA" id="ARBA00049551"/>
    </source>
</evidence>
<dbReference type="PANTHER" id="PTHR11435">
    <property type="entry name" value="NADH UBIQUINONE OXIDOREDUCTASE SUBUNIT ND6"/>
    <property type="match status" value="1"/>
</dbReference>
<evidence type="ECO:0000256" key="6">
    <source>
        <dbReference type="ARBA" id="ARBA00022660"/>
    </source>
</evidence>
<sequence length="168" mass="18690">MMNSALLIFSSMTSLFLFFSKTPLSAGLLLLMQTSILSVLLCLNHPTPWLSILLFLVFVGGLMILLIYTSSISPNIKQKSFPSITPLALPLIASPLFIMSIFFSENMKQESLSFFSMENMLSFQKTSANIINFNSATITILMAIYLLLALIIIVKITNSHISPMRKTN</sequence>
<evidence type="ECO:0000256" key="11">
    <source>
        <dbReference type="ARBA" id="ARBA00023027"/>
    </source>
</evidence>
<dbReference type="CTD" id="4541"/>
<evidence type="ECO:0000256" key="14">
    <source>
        <dbReference type="ARBA" id="ARBA00031019"/>
    </source>
</evidence>
<evidence type="ECO:0000256" key="16">
    <source>
        <dbReference type="SAM" id="Phobius"/>
    </source>
</evidence>
<evidence type="ECO:0000256" key="2">
    <source>
        <dbReference type="ARBA" id="ARBA00005698"/>
    </source>
</evidence>
<dbReference type="GO" id="GO:0008137">
    <property type="term" value="F:NADH dehydrogenase (ubiquinone) activity"/>
    <property type="evidence" value="ECO:0007669"/>
    <property type="project" value="UniProtKB-EC"/>
</dbReference>
<organism evidence="17">
    <name type="scientific">Lepidocampa weberi</name>
    <dbReference type="NCBI Taxonomy" id="165470"/>
    <lineage>
        <taxon>Eukaryota</taxon>
        <taxon>Metazoa</taxon>
        <taxon>Ecdysozoa</taxon>
        <taxon>Arthropoda</taxon>
        <taxon>Hexapoda</taxon>
        <taxon>Diplura</taxon>
        <taxon>Rhabdura</taxon>
        <taxon>Campodeoidea</taxon>
        <taxon>Campodeidae</taxon>
        <taxon>Lepidocampa</taxon>
    </lineage>
</organism>
<proteinExistence type="inferred from homology"/>
<accession>U3KTP8</accession>
<dbReference type="EMBL" id="JN990601">
    <property type="protein sequence ID" value="AEV44883.1"/>
    <property type="molecule type" value="Genomic_DNA"/>
</dbReference>
<dbReference type="RefSeq" id="YP_008757618.1">
    <property type="nucleotide sequence ID" value="NC_022675.1"/>
</dbReference>
<evidence type="ECO:0000256" key="13">
    <source>
        <dbReference type="ARBA" id="ARBA00023136"/>
    </source>
</evidence>
<geneLocation type="mitochondrion" evidence="17"/>
<evidence type="ECO:0000256" key="10">
    <source>
        <dbReference type="ARBA" id="ARBA00022989"/>
    </source>
</evidence>
<dbReference type="PANTHER" id="PTHR11435:SF1">
    <property type="entry name" value="NADH-UBIQUINONE OXIDOREDUCTASE CHAIN 6"/>
    <property type="match status" value="1"/>
</dbReference>
<reference evidence="17" key="2">
    <citation type="journal article" date="2014" name="Genome Biol. Evol.">
        <title>Comparative analysis of mitochondrial genomes in diplura (hexapoda, arthropoda): taxon sampling is crucial for phylogenetic inferences.</title>
        <authorList>
            <person name="Chen W.J."/>
            <person name="Koch M."/>
            <person name="Mallatt J.M."/>
            <person name="Luan Y.X."/>
        </authorList>
    </citation>
    <scope>NUCLEOTIDE SEQUENCE</scope>
</reference>
<keyword evidence="8" id="KW-1278">Translocase</keyword>
<dbReference type="GeneID" id="17427389"/>
<evidence type="ECO:0000256" key="4">
    <source>
        <dbReference type="ARBA" id="ARBA00021095"/>
    </source>
</evidence>
<comment type="subcellular location">
    <subcellularLocation>
        <location evidence="1">Mitochondrion membrane</location>
        <topology evidence="1">Multi-pass membrane protein</topology>
    </subcellularLocation>
</comment>
<evidence type="ECO:0000256" key="3">
    <source>
        <dbReference type="ARBA" id="ARBA00012944"/>
    </source>
</evidence>
<keyword evidence="7 16" id="KW-0812">Transmembrane</keyword>
<dbReference type="EC" id="7.1.1.2" evidence="3"/>
<keyword evidence="5" id="KW-0813">Transport</keyword>
<evidence type="ECO:0000256" key="9">
    <source>
        <dbReference type="ARBA" id="ARBA00022982"/>
    </source>
</evidence>
<reference evidence="17" key="1">
    <citation type="submission" date="2011-11" db="EMBL/GenBank/DDBJ databases">
        <authorList>
            <person name="Chen W.-J."/>
            <person name="Luan Y.-X."/>
        </authorList>
    </citation>
    <scope>NUCLEOTIDE SEQUENCE</scope>
</reference>
<keyword evidence="11" id="KW-0520">NAD</keyword>
<keyword evidence="9" id="KW-0249">Electron transport</keyword>
<dbReference type="AlphaFoldDB" id="U3KTP8"/>
<feature type="transmembrane region" description="Helical" evidence="16">
    <location>
        <begin position="49"/>
        <end position="69"/>
    </location>
</feature>
<evidence type="ECO:0000256" key="5">
    <source>
        <dbReference type="ARBA" id="ARBA00022448"/>
    </source>
</evidence>
<dbReference type="GO" id="GO:0031966">
    <property type="term" value="C:mitochondrial membrane"/>
    <property type="evidence" value="ECO:0007669"/>
    <property type="project" value="UniProtKB-SubCell"/>
</dbReference>
<keyword evidence="10 16" id="KW-1133">Transmembrane helix</keyword>
<feature type="transmembrane region" description="Helical" evidence="16">
    <location>
        <begin position="81"/>
        <end position="103"/>
    </location>
</feature>
<dbReference type="InterPro" id="IPR050269">
    <property type="entry name" value="ComplexI_Subunit6"/>
</dbReference>
<keyword evidence="6" id="KW-0679">Respiratory chain</keyword>
<comment type="similarity">
    <text evidence="2">Belongs to the complex I subunit 6 family.</text>
</comment>
<comment type="catalytic activity">
    <reaction evidence="15">
        <text>a ubiquinone + NADH + 5 H(+)(in) = a ubiquinol + NAD(+) + 4 H(+)(out)</text>
        <dbReference type="Rhea" id="RHEA:29091"/>
        <dbReference type="Rhea" id="RHEA-COMP:9565"/>
        <dbReference type="Rhea" id="RHEA-COMP:9566"/>
        <dbReference type="ChEBI" id="CHEBI:15378"/>
        <dbReference type="ChEBI" id="CHEBI:16389"/>
        <dbReference type="ChEBI" id="CHEBI:17976"/>
        <dbReference type="ChEBI" id="CHEBI:57540"/>
        <dbReference type="ChEBI" id="CHEBI:57945"/>
        <dbReference type="EC" id="7.1.1.2"/>
    </reaction>
</comment>